<proteinExistence type="predicted"/>
<dbReference type="PANTHER" id="PTHR36504">
    <property type="entry name" value="LIPOPOLYSACCHARIDE EXPORT SYSTEM PROTEIN LPTA"/>
    <property type="match status" value="1"/>
</dbReference>
<dbReference type="GO" id="GO:0001530">
    <property type="term" value="F:lipopolysaccharide binding"/>
    <property type="evidence" value="ECO:0007669"/>
    <property type="project" value="InterPro"/>
</dbReference>
<dbReference type="AlphaFoldDB" id="A0A550JLK2"/>
<dbReference type="GO" id="GO:0009279">
    <property type="term" value="C:cell outer membrane"/>
    <property type="evidence" value="ECO:0007669"/>
    <property type="project" value="TreeGrafter"/>
</dbReference>
<evidence type="ECO:0000256" key="4">
    <source>
        <dbReference type="SAM" id="SignalP"/>
    </source>
</evidence>
<reference evidence="6 7" key="1">
    <citation type="submission" date="2019-07" db="EMBL/GenBank/DDBJ databases">
        <title>Insights of Desulfuromonas acetexigens electromicrobiology.</title>
        <authorList>
            <person name="Katuri K."/>
            <person name="Sapireddy V."/>
            <person name="Shaw D.R."/>
            <person name="Saikaly P."/>
        </authorList>
    </citation>
    <scope>NUCLEOTIDE SEQUENCE [LARGE SCALE GENOMIC DNA]</scope>
    <source>
        <strain evidence="6 7">2873</strain>
    </source>
</reference>
<evidence type="ECO:0000259" key="5">
    <source>
        <dbReference type="Pfam" id="PF03968"/>
    </source>
</evidence>
<dbReference type="PANTHER" id="PTHR36504:SF1">
    <property type="entry name" value="LIPOPOLYSACCHARIDE EXPORT SYSTEM PROTEIN LPTA"/>
    <property type="match status" value="1"/>
</dbReference>
<feature type="domain" description="Organic solvent tolerance-like N-terminal" evidence="5">
    <location>
        <begin position="42"/>
        <end position="148"/>
    </location>
</feature>
<dbReference type="GO" id="GO:0017089">
    <property type="term" value="F:glycolipid transfer activity"/>
    <property type="evidence" value="ECO:0007669"/>
    <property type="project" value="TreeGrafter"/>
</dbReference>
<dbReference type="RefSeq" id="WP_092053279.1">
    <property type="nucleotide sequence ID" value="NZ_FOJJ01000001.1"/>
</dbReference>
<dbReference type="Gene3D" id="2.60.450.10">
    <property type="entry name" value="Lipopolysaccharide (LPS) transport protein A like domain"/>
    <property type="match status" value="1"/>
</dbReference>
<protein>
    <submittedName>
        <fullName evidence="6">Lipopolysaccharide transport periplasmic protein LptA</fullName>
    </submittedName>
</protein>
<keyword evidence="3" id="KW-0574">Periplasm</keyword>
<keyword evidence="7" id="KW-1185">Reference proteome</keyword>
<name>A0A550JLK2_9BACT</name>
<dbReference type="InterPro" id="IPR052037">
    <property type="entry name" value="LPS_export_LptA"/>
</dbReference>
<organism evidence="6 7">
    <name type="scientific">Trichloromonas acetexigens</name>
    <dbReference type="NCBI Taxonomy" id="38815"/>
    <lineage>
        <taxon>Bacteria</taxon>
        <taxon>Pseudomonadati</taxon>
        <taxon>Thermodesulfobacteriota</taxon>
        <taxon>Desulfuromonadia</taxon>
        <taxon>Desulfuromonadales</taxon>
        <taxon>Trichloromonadaceae</taxon>
        <taxon>Trichloromonas</taxon>
    </lineage>
</organism>
<dbReference type="InterPro" id="IPR005653">
    <property type="entry name" value="OstA-like_N"/>
</dbReference>
<dbReference type="EMBL" id="VJVV01000001">
    <property type="protein sequence ID" value="TRO84091.1"/>
    <property type="molecule type" value="Genomic_DNA"/>
</dbReference>
<evidence type="ECO:0000313" key="7">
    <source>
        <dbReference type="Proteomes" id="UP000317155"/>
    </source>
</evidence>
<evidence type="ECO:0000313" key="6">
    <source>
        <dbReference type="EMBL" id="TRO84091.1"/>
    </source>
</evidence>
<keyword evidence="1" id="KW-0813">Transport</keyword>
<dbReference type="OrthoDB" id="9782597at2"/>
<accession>A0A550JLK2</accession>
<evidence type="ECO:0000256" key="2">
    <source>
        <dbReference type="ARBA" id="ARBA00022729"/>
    </source>
</evidence>
<gene>
    <name evidence="6" type="primary">lptA</name>
    <name evidence="6" type="ORF">FL622_02615</name>
</gene>
<dbReference type="Pfam" id="PF03968">
    <property type="entry name" value="LptD_N"/>
    <property type="match status" value="1"/>
</dbReference>
<evidence type="ECO:0000256" key="1">
    <source>
        <dbReference type="ARBA" id="ARBA00022448"/>
    </source>
</evidence>
<dbReference type="InterPro" id="IPR014340">
    <property type="entry name" value="LptA"/>
</dbReference>
<keyword evidence="2 4" id="KW-0732">Signal</keyword>
<dbReference type="NCBIfam" id="TIGR03002">
    <property type="entry name" value="outer_YhbN_LptA"/>
    <property type="match status" value="1"/>
</dbReference>
<feature type="signal peptide" evidence="4">
    <location>
        <begin position="1"/>
        <end position="25"/>
    </location>
</feature>
<dbReference type="GO" id="GO:0030288">
    <property type="term" value="C:outer membrane-bounded periplasmic space"/>
    <property type="evidence" value="ECO:0007669"/>
    <property type="project" value="TreeGrafter"/>
</dbReference>
<dbReference type="Proteomes" id="UP000317155">
    <property type="component" value="Unassembled WGS sequence"/>
</dbReference>
<feature type="chain" id="PRO_5021880102" evidence="4">
    <location>
        <begin position="26"/>
        <end position="171"/>
    </location>
</feature>
<sequence>MKSFIPTKSLLLALFLLCCGAVASAEEKSSALGNFDNSQPIEITSDRLEGDDPSGRAKFSGTVVAKQGDATIYADEVTIHYSTGKQRDIDQVVAVGNVRIVQGERTATGGKAVFFNRESKVVLTGSPKVHQGKDSVQGDEITVFLNEERSVVTGKEGGRVNAVFHPQGEKK</sequence>
<comment type="caution">
    <text evidence="6">The sequence shown here is derived from an EMBL/GenBank/DDBJ whole genome shotgun (WGS) entry which is preliminary data.</text>
</comment>
<dbReference type="GO" id="GO:0015920">
    <property type="term" value="P:lipopolysaccharide transport"/>
    <property type="evidence" value="ECO:0007669"/>
    <property type="project" value="InterPro"/>
</dbReference>
<evidence type="ECO:0000256" key="3">
    <source>
        <dbReference type="ARBA" id="ARBA00022764"/>
    </source>
</evidence>